<name>A0ABW5R8S5_9BACL</name>
<gene>
    <name evidence="2" type="ORF">ACFSUC_06130</name>
</gene>
<dbReference type="Proteomes" id="UP001597497">
    <property type="component" value="Unassembled WGS sequence"/>
</dbReference>
<protein>
    <submittedName>
        <fullName evidence="2">FMN-binding negative transcriptional regulator</fullName>
    </submittedName>
</protein>
<dbReference type="SUPFAM" id="SSF50475">
    <property type="entry name" value="FMN-binding split barrel"/>
    <property type="match status" value="1"/>
</dbReference>
<feature type="region of interest" description="Disordered" evidence="1">
    <location>
        <begin position="170"/>
        <end position="203"/>
    </location>
</feature>
<reference evidence="3" key="1">
    <citation type="journal article" date="2019" name="Int. J. Syst. Evol. Microbiol.">
        <title>The Global Catalogue of Microorganisms (GCM) 10K type strain sequencing project: providing services to taxonomists for standard genome sequencing and annotation.</title>
        <authorList>
            <consortium name="The Broad Institute Genomics Platform"/>
            <consortium name="The Broad Institute Genome Sequencing Center for Infectious Disease"/>
            <person name="Wu L."/>
            <person name="Ma J."/>
        </authorList>
    </citation>
    <scope>NUCLEOTIDE SEQUENCE [LARGE SCALE GENOMIC DNA]</scope>
    <source>
        <strain evidence="3">KCTC 33676</strain>
    </source>
</reference>
<comment type="caution">
    <text evidence="2">The sequence shown here is derived from an EMBL/GenBank/DDBJ whole genome shotgun (WGS) entry which is preliminary data.</text>
</comment>
<evidence type="ECO:0000256" key="1">
    <source>
        <dbReference type="SAM" id="MobiDB-lite"/>
    </source>
</evidence>
<dbReference type="InterPro" id="IPR012349">
    <property type="entry name" value="Split_barrel_FMN-bd"/>
</dbReference>
<evidence type="ECO:0000313" key="2">
    <source>
        <dbReference type="EMBL" id="MFD2671179.1"/>
    </source>
</evidence>
<accession>A0ABW5R8S5</accession>
<sequence length="203" mass="23505">MYIPAVNQVNDPEKLADFITTYSFGILFSQTEEGPWATHLPFVVKRGENHTLELLGHMAKVNPHWSKIREEILVVFQGPHAYISPTWYGEKQTAPTWNYTAVHAYGRFECVDNRDELIAILEASIEQNESRFASPWRTDLSSEENERLMEMVMGFRIQVHRLEGNFKLNQHHTSERKQRTIAGLRQAGDPSSMQVADWMEQET</sequence>
<dbReference type="RefSeq" id="WP_379928615.1">
    <property type="nucleotide sequence ID" value="NZ_JBHUMM010000010.1"/>
</dbReference>
<dbReference type="InterPro" id="IPR007396">
    <property type="entry name" value="TR_PAI2-type"/>
</dbReference>
<dbReference type="PIRSF" id="PIRSF010372">
    <property type="entry name" value="PaiB"/>
    <property type="match status" value="1"/>
</dbReference>
<dbReference type="PANTHER" id="PTHR35802">
    <property type="entry name" value="PROTEASE SYNTHASE AND SPORULATION PROTEIN PAI 2"/>
    <property type="match status" value="1"/>
</dbReference>
<proteinExistence type="predicted"/>
<dbReference type="EMBL" id="JBHUMM010000010">
    <property type="protein sequence ID" value="MFD2671179.1"/>
    <property type="molecule type" value="Genomic_DNA"/>
</dbReference>
<dbReference type="Gene3D" id="2.30.110.10">
    <property type="entry name" value="Electron Transport, Fmn-binding Protein, Chain A"/>
    <property type="match status" value="1"/>
</dbReference>
<evidence type="ECO:0000313" key="3">
    <source>
        <dbReference type="Proteomes" id="UP001597497"/>
    </source>
</evidence>
<keyword evidence="3" id="KW-1185">Reference proteome</keyword>
<organism evidence="2 3">
    <name type="scientific">Marinicrinis sediminis</name>
    <dbReference type="NCBI Taxonomy" id="1652465"/>
    <lineage>
        <taxon>Bacteria</taxon>
        <taxon>Bacillati</taxon>
        <taxon>Bacillota</taxon>
        <taxon>Bacilli</taxon>
        <taxon>Bacillales</taxon>
        <taxon>Paenibacillaceae</taxon>
    </lineage>
</organism>
<dbReference type="Pfam" id="PF04299">
    <property type="entry name" value="FMN_bind_2"/>
    <property type="match status" value="1"/>
</dbReference>
<dbReference type="PANTHER" id="PTHR35802:SF1">
    <property type="entry name" value="PROTEASE SYNTHASE AND SPORULATION PROTEIN PAI 2"/>
    <property type="match status" value="1"/>
</dbReference>